<accession>A0A2P2LU17</accession>
<organism evidence="2">
    <name type="scientific">Rhizophora mucronata</name>
    <name type="common">Asiatic mangrove</name>
    <dbReference type="NCBI Taxonomy" id="61149"/>
    <lineage>
        <taxon>Eukaryota</taxon>
        <taxon>Viridiplantae</taxon>
        <taxon>Streptophyta</taxon>
        <taxon>Embryophyta</taxon>
        <taxon>Tracheophyta</taxon>
        <taxon>Spermatophyta</taxon>
        <taxon>Magnoliopsida</taxon>
        <taxon>eudicotyledons</taxon>
        <taxon>Gunneridae</taxon>
        <taxon>Pentapetalae</taxon>
        <taxon>rosids</taxon>
        <taxon>fabids</taxon>
        <taxon>Malpighiales</taxon>
        <taxon>Rhizophoraceae</taxon>
        <taxon>Rhizophora</taxon>
    </lineage>
</organism>
<reference evidence="2" key="1">
    <citation type="submission" date="2018-02" db="EMBL/GenBank/DDBJ databases">
        <title>Rhizophora mucronata_Transcriptome.</title>
        <authorList>
            <person name="Meera S.P."/>
            <person name="Sreeshan A."/>
            <person name="Augustine A."/>
        </authorList>
    </citation>
    <scope>NUCLEOTIDE SEQUENCE</scope>
    <source>
        <tissue evidence="2">Leaf</tissue>
    </source>
</reference>
<name>A0A2P2LU17_RHIMU</name>
<keyword evidence="1" id="KW-0472">Membrane</keyword>
<evidence type="ECO:0000313" key="2">
    <source>
        <dbReference type="EMBL" id="MBX21462.1"/>
    </source>
</evidence>
<feature type="transmembrane region" description="Helical" evidence="1">
    <location>
        <begin position="6"/>
        <end position="26"/>
    </location>
</feature>
<sequence length="93" mass="10450">MQHISYIRTYIFGVCELISLVVLGRISVDCCRFLSFCSSFAAVIVVVVGVIVSNIQVFWGSETTASSVVFYVATKERRFMLYPLLVGEDSKQR</sequence>
<protein>
    <submittedName>
        <fullName evidence="2">Lhy1</fullName>
    </submittedName>
</protein>
<keyword evidence="1" id="KW-1133">Transmembrane helix</keyword>
<dbReference type="EMBL" id="GGEC01040978">
    <property type="protein sequence ID" value="MBX21462.1"/>
    <property type="molecule type" value="Transcribed_RNA"/>
</dbReference>
<keyword evidence="1" id="KW-0812">Transmembrane</keyword>
<feature type="transmembrane region" description="Helical" evidence="1">
    <location>
        <begin position="33"/>
        <end position="51"/>
    </location>
</feature>
<evidence type="ECO:0000256" key="1">
    <source>
        <dbReference type="SAM" id="Phobius"/>
    </source>
</evidence>
<dbReference type="AlphaFoldDB" id="A0A2P2LU17"/>
<proteinExistence type="predicted"/>